<protein>
    <submittedName>
        <fullName evidence="1">Uncharacterized protein</fullName>
    </submittedName>
</protein>
<dbReference type="EMBL" id="KN768711">
    <property type="protein sequence ID" value="KIH46676.1"/>
    <property type="molecule type" value="Genomic_DNA"/>
</dbReference>
<reference evidence="1 2" key="1">
    <citation type="submission" date="2013-12" db="EMBL/GenBank/DDBJ databases">
        <title>Draft genome of the parsitic nematode Ancylostoma duodenale.</title>
        <authorList>
            <person name="Mitreva M."/>
        </authorList>
    </citation>
    <scope>NUCLEOTIDE SEQUENCE [LARGE SCALE GENOMIC DNA]</scope>
    <source>
        <strain evidence="1 2">Zhejiang</strain>
    </source>
</reference>
<evidence type="ECO:0000313" key="1">
    <source>
        <dbReference type="EMBL" id="KIH46676.1"/>
    </source>
</evidence>
<organism evidence="1 2">
    <name type="scientific">Ancylostoma duodenale</name>
    <dbReference type="NCBI Taxonomy" id="51022"/>
    <lineage>
        <taxon>Eukaryota</taxon>
        <taxon>Metazoa</taxon>
        <taxon>Ecdysozoa</taxon>
        <taxon>Nematoda</taxon>
        <taxon>Chromadorea</taxon>
        <taxon>Rhabditida</taxon>
        <taxon>Rhabditina</taxon>
        <taxon>Rhabditomorpha</taxon>
        <taxon>Strongyloidea</taxon>
        <taxon>Ancylostomatidae</taxon>
        <taxon>Ancylostomatinae</taxon>
        <taxon>Ancylostoma</taxon>
    </lineage>
</organism>
<dbReference type="Proteomes" id="UP000054047">
    <property type="component" value="Unassembled WGS sequence"/>
</dbReference>
<gene>
    <name evidence="1" type="ORF">ANCDUO_23268</name>
</gene>
<proteinExistence type="predicted"/>
<keyword evidence="2" id="KW-1185">Reference proteome</keyword>
<sequence>MKLLFRSPLLPQLHVDAQNAANTLSTDDGRVVSELANGERNFFEEQMLTTQPPRSISTKVVDSLDLTAQSLGCSVDNEVRFYRMITLISAIKAHFSIDRTAPAPVYPLVYQTGACNPSICPSREPELSNVFCPFKRHGEHRIYP</sequence>
<dbReference type="AlphaFoldDB" id="A0A0C2FP97"/>
<name>A0A0C2FP97_9BILA</name>
<accession>A0A0C2FP97</accession>
<evidence type="ECO:0000313" key="2">
    <source>
        <dbReference type="Proteomes" id="UP000054047"/>
    </source>
</evidence>